<gene>
    <name evidence="1" type="ORF">GCM10011511_20420</name>
</gene>
<dbReference type="AlphaFoldDB" id="A0A8J2UCJ5"/>
<accession>A0A8J2UCJ5</accession>
<dbReference type="Proteomes" id="UP000607559">
    <property type="component" value="Unassembled WGS sequence"/>
</dbReference>
<keyword evidence="2" id="KW-1185">Reference proteome</keyword>
<evidence type="ECO:0000313" key="2">
    <source>
        <dbReference type="Proteomes" id="UP000607559"/>
    </source>
</evidence>
<name>A0A8J2UCJ5_9BACT</name>
<organism evidence="1 2">
    <name type="scientific">Puia dinghuensis</name>
    <dbReference type="NCBI Taxonomy" id="1792502"/>
    <lineage>
        <taxon>Bacteria</taxon>
        <taxon>Pseudomonadati</taxon>
        <taxon>Bacteroidota</taxon>
        <taxon>Chitinophagia</taxon>
        <taxon>Chitinophagales</taxon>
        <taxon>Chitinophagaceae</taxon>
        <taxon>Puia</taxon>
    </lineage>
</organism>
<reference evidence="1" key="1">
    <citation type="journal article" date="2014" name="Int. J. Syst. Evol. Microbiol.">
        <title>Complete genome sequence of Corynebacterium casei LMG S-19264T (=DSM 44701T), isolated from a smear-ripened cheese.</title>
        <authorList>
            <consortium name="US DOE Joint Genome Institute (JGI-PGF)"/>
            <person name="Walter F."/>
            <person name="Albersmeier A."/>
            <person name="Kalinowski J."/>
            <person name="Ruckert C."/>
        </authorList>
    </citation>
    <scope>NUCLEOTIDE SEQUENCE</scope>
    <source>
        <strain evidence="1">CGMCC 1.15448</strain>
    </source>
</reference>
<sequence length="80" mass="8592">MAIERTTPGPVFAGSGSGIAVPFIQYWVVISVFPNTKISAGLGSSGEEEGLCFLQAADKRMKKNKTAYKAEADRQGIKRN</sequence>
<evidence type="ECO:0000313" key="1">
    <source>
        <dbReference type="EMBL" id="GGA97032.1"/>
    </source>
</evidence>
<reference evidence="1" key="2">
    <citation type="submission" date="2020-09" db="EMBL/GenBank/DDBJ databases">
        <authorList>
            <person name="Sun Q."/>
            <person name="Zhou Y."/>
        </authorList>
    </citation>
    <scope>NUCLEOTIDE SEQUENCE</scope>
    <source>
        <strain evidence="1">CGMCC 1.15448</strain>
    </source>
</reference>
<comment type="caution">
    <text evidence="1">The sequence shown here is derived from an EMBL/GenBank/DDBJ whole genome shotgun (WGS) entry which is preliminary data.</text>
</comment>
<dbReference type="EMBL" id="BMJC01000002">
    <property type="protein sequence ID" value="GGA97032.1"/>
    <property type="molecule type" value="Genomic_DNA"/>
</dbReference>
<protein>
    <submittedName>
        <fullName evidence="1">Uncharacterized protein</fullName>
    </submittedName>
</protein>
<proteinExistence type="predicted"/>